<organism evidence="3 4">
    <name type="scientific">Araneus ventricosus</name>
    <name type="common">Orbweaver spider</name>
    <name type="synonym">Epeira ventricosa</name>
    <dbReference type="NCBI Taxonomy" id="182803"/>
    <lineage>
        <taxon>Eukaryota</taxon>
        <taxon>Metazoa</taxon>
        <taxon>Ecdysozoa</taxon>
        <taxon>Arthropoda</taxon>
        <taxon>Chelicerata</taxon>
        <taxon>Arachnida</taxon>
        <taxon>Araneae</taxon>
        <taxon>Araneomorphae</taxon>
        <taxon>Entelegynae</taxon>
        <taxon>Araneoidea</taxon>
        <taxon>Araneidae</taxon>
        <taxon>Araneus</taxon>
    </lineage>
</organism>
<comment type="caution">
    <text evidence="3">The sequence shown here is derived from an EMBL/GenBank/DDBJ whole genome shotgun (WGS) entry which is preliminary data.</text>
</comment>
<name>A0A4Y2PAJ6_ARAVE</name>
<dbReference type="Proteomes" id="UP000499080">
    <property type="component" value="Unassembled WGS sequence"/>
</dbReference>
<dbReference type="PANTHER" id="PTHR19303">
    <property type="entry name" value="TRANSPOSON"/>
    <property type="match status" value="1"/>
</dbReference>
<feature type="domain" description="DDE-1" evidence="1">
    <location>
        <begin position="20"/>
        <end position="98"/>
    </location>
</feature>
<sequence length="99" mass="11465">MAVNPLCFKDEKCAVGKKSKERLNVLLAANMDGSEKIIPLVIGKFLKPRFMKNFKSLPHFYDANSKAWMTADIWEKMLRRWDLSFSKQKRKVALIADNC</sequence>
<evidence type="ECO:0000313" key="2">
    <source>
        <dbReference type="EMBL" id="GBN48961.1"/>
    </source>
</evidence>
<dbReference type="OrthoDB" id="6506911at2759"/>
<gene>
    <name evidence="3" type="primary">Tigd4_154</name>
    <name evidence="2" type="synonym">Tigd4_40</name>
    <name evidence="3" type="ORF">AVEN_109266_1</name>
    <name evidence="2" type="ORF">AVEN_32428_1</name>
</gene>
<proteinExistence type="predicted"/>
<dbReference type="EMBL" id="BGPR01214401">
    <property type="protein sequence ID" value="GBN48998.1"/>
    <property type="molecule type" value="Genomic_DNA"/>
</dbReference>
<reference evidence="3 4" key="1">
    <citation type="journal article" date="2019" name="Sci. Rep.">
        <title>Orb-weaving spider Araneus ventricosus genome elucidates the spidroin gene catalogue.</title>
        <authorList>
            <person name="Kono N."/>
            <person name="Nakamura H."/>
            <person name="Ohtoshi R."/>
            <person name="Moran D.A.P."/>
            <person name="Shinohara A."/>
            <person name="Yoshida Y."/>
            <person name="Fujiwara M."/>
            <person name="Mori M."/>
            <person name="Tomita M."/>
            <person name="Arakawa K."/>
        </authorList>
    </citation>
    <scope>NUCLEOTIDE SEQUENCE [LARGE SCALE GENOMIC DNA]</scope>
</reference>
<dbReference type="InterPro" id="IPR004875">
    <property type="entry name" value="DDE_SF_endonuclease_dom"/>
</dbReference>
<accession>A0A4Y2PAJ6</accession>
<dbReference type="Pfam" id="PF03184">
    <property type="entry name" value="DDE_1"/>
    <property type="match status" value="1"/>
</dbReference>
<dbReference type="PANTHER" id="PTHR19303:SF73">
    <property type="entry name" value="PROTEIN PDC2"/>
    <property type="match status" value="1"/>
</dbReference>
<evidence type="ECO:0000313" key="3">
    <source>
        <dbReference type="EMBL" id="GBN48998.1"/>
    </source>
</evidence>
<evidence type="ECO:0000259" key="1">
    <source>
        <dbReference type="Pfam" id="PF03184"/>
    </source>
</evidence>
<protein>
    <submittedName>
        <fullName evidence="3">Tigger transposable element-derived protein 4</fullName>
    </submittedName>
</protein>
<evidence type="ECO:0000313" key="4">
    <source>
        <dbReference type="Proteomes" id="UP000499080"/>
    </source>
</evidence>
<dbReference type="AlphaFoldDB" id="A0A4Y2PAJ6"/>
<feature type="non-terminal residue" evidence="3">
    <location>
        <position position="99"/>
    </location>
</feature>
<dbReference type="EMBL" id="BGPR01214385">
    <property type="protein sequence ID" value="GBN48961.1"/>
    <property type="molecule type" value="Genomic_DNA"/>
</dbReference>
<dbReference type="GO" id="GO:0003677">
    <property type="term" value="F:DNA binding"/>
    <property type="evidence" value="ECO:0007669"/>
    <property type="project" value="TreeGrafter"/>
</dbReference>
<dbReference type="InterPro" id="IPR050863">
    <property type="entry name" value="CenT-Element_Derived"/>
</dbReference>
<dbReference type="GO" id="GO:0005634">
    <property type="term" value="C:nucleus"/>
    <property type="evidence" value="ECO:0007669"/>
    <property type="project" value="TreeGrafter"/>
</dbReference>
<keyword evidence="4" id="KW-1185">Reference proteome</keyword>